<evidence type="ECO:0000256" key="2">
    <source>
        <dbReference type="ARBA" id="ARBA00022448"/>
    </source>
</evidence>
<feature type="transmembrane region" description="Helical" evidence="8">
    <location>
        <begin position="925"/>
        <end position="948"/>
    </location>
</feature>
<dbReference type="InterPro" id="IPR001036">
    <property type="entry name" value="Acrflvin-R"/>
</dbReference>
<dbReference type="FunFam" id="3.30.70.1430:FF:000001">
    <property type="entry name" value="Efflux pump membrane transporter"/>
    <property type="match status" value="1"/>
</dbReference>
<dbReference type="SUPFAM" id="SSF82693">
    <property type="entry name" value="Multidrug efflux transporter AcrB pore domain, PN1, PN2, PC1 and PC2 subdomains"/>
    <property type="match status" value="4"/>
</dbReference>
<dbReference type="PATRIC" id="fig|1339314.3.peg.4394"/>
<feature type="transmembrane region" description="Helical" evidence="8">
    <location>
        <begin position="897"/>
        <end position="919"/>
    </location>
</feature>
<keyword evidence="6 8" id="KW-1133">Transmembrane helix</keyword>
<dbReference type="Gene3D" id="3.30.70.1320">
    <property type="entry name" value="Multidrug efflux transporter AcrB pore domain like"/>
    <property type="match status" value="1"/>
</dbReference>
<reference evidence="10 11" key="1">
    <citation type="submission" date="2014-02" db="EMBL/GenBank/DDBJ databases">
        <authorList>
            <person name="Sears C."/>
            <person name="Carroll K."/>
            <person name="Sack B.R."/>
            <person name="Qadri F."/>
            <person name="Myers L.L."/>
            <person name="Chung G.-T."/>
            <person name="Escheverria P."/>
            <person name="Fraser C.M."/>
            <person name="Sadzewicz L."/>
            <person name="Shefchek K.A."/>
            <person name="Tallon L."/>
            <person name="Das S.P."/>
            <person name="Daugherty S."/>
            <person name="Mongodin E.F."/>
        </authorList>
    </citation>
    <scope>NUCLEOTIDE SEQUENCE [LARGE SCALE GENOMIC DNA]</scope>
    <source>
        <strain evidence="10 11">3976T8</strain>
    </source>
</reference>
<dbReference type="PROSITE" id="PS50156">
    <property type="entry name" value="SSD"/>
    <property type="match status" value="1"/>
</dbReference>
<dbReference type="PANTHER" id="PTHR32063">
    <property type="match status" value="1"/>
</dbReference>
<feature type="transmembrane region" description="Helical" evidence="8">
    <location>
        <begin position="362"/>
        <end position="382"/>
    </location>
</feature>
<feature type="transmembrane region" description="Helical" evidence="8">
    <location>
        <begin position="871"/>
        <end position="890"/>
    </location>
</feature>
<evidence type="ECO:0000256" key="7">
    <source>
        <dbReference type="ARBA" id="ARBA00023136"/>
    </source>
</evidence>
<dbReference type="RefSeq" id="WP_032599034.1">
    <property type="nucleotide sequence ID" value="NZ_JGDS01000067.1"/>
</dbReference>
<feature type="transmembrane region" description="Helical" evidence="8">
    <location>
        <begin position="388"/>
        <end position="413"/>
    </location>
</feature>
<keyword evidence="7 8" id="KW-0472">Membrane</keyword>
<evidence type="ECO:0000259" key="9">
    <source>
        <dbReference type="PROSITE" id="PS50156"/>
    </source>
</evidence>
<evidence type="ECO:0000256" key="6">
    <source>
        <dbReference type="ARBA" id="ARBA00022989"/>
    </source>
</evidence>
<feature type="transmembrane region" description="Helical" evidence="8">
    <location>
        <begin position="969"/>
        <end position="988"/>
    </location>
</feature>
<dbReference type="SUPFAM" id="SSF82714">
    <property type="entry name" value="Multidrug efflux transporter AcrB TolC docking domain, DN and DC subdomains"/>
    <property type="match status" value="2"/>
</dbReference>
<protein>
    <submittedName>
        <fullName evidence="10">MMPL family protein</fullName>
    </submittedName>
</protein>
<comment type="caution">
    <text evidence="10">The sequence shown here is derived from an EMBL/GenBank/DDBJ whole genome shotgun (WGS) entry which is preliminary data.</text>
</comment>
<organism evidence="10 11">
    <name type="scientific">Bacteroides fragilis str. 3976T8</name>
    <dbReference type="NCBI Taxonomy" id="1339314"/>
    <lineage>
        <taxon>Bacteria</taxon>
        <taxon>Pseudomonadati</taxon>
        <taxon>Bacteroidota</taxon>
        <taxon>Bacteroidia</taxon>
        <taxon>Bacteroidales</taxon>
        <taxon>Bacteroidaceae</taxon>
        <taxon>Bacteroides</taxon>
    </lineage>
</organism>
<dbReference type="PRINTS" id="PR00702">
    <property type="entry name" value="ACRIFLAVINRP"/>
</dbReference>
<dbReference type="FunFam" id="1.20.1640.10:FF:000001">
    <property type="entry name" value="Efflux pump membrane transporter"/>
    <property type="match status" value="1"/>
</dbReference>
<dbReference type="InterPro" id="IPR027463">
    <property type="entry name" value="AcrB_DN_DC_subdom"/>
</dbReference>
<accession>A0A016AJ21</accession>
<comment type="subcellular location">
    <subcellularLocation>
        <location evidence="1">Cell inner membrane</location>
        <topology evidence="1">Multi-pass membrane protein</topology>
    </subcellularLocation>
</comment>
<evidence type="ECO:0000256" key="3">
    <source>
        <dbReference type="ARBA" id="ARBA00022475"/>
    </source>
</evidence>
<evidence type="ECO:0000313" key="10">
    <source>
        <dbReference type="EMBL" id="EXZ71450.1"/>
    </source>
</evidence>
<dbReference type="Pfam" id="PF00873">
    <property type="entry name" value="ACR_tran"/>
    <property type="match status" value="1"/>
</dbReference>
<dbReference type="Gene3D" id="3.30.70.1430">
    <property type="entry name" value="Multidrug efflux transporter AcrB pore domain"/>
    <property type="match status" value="2"/>
</dbReference>
<feature type="transmembrane region" description="Helical" evidence="8">
    <location>
        <begin position="466"/>
        <end position="493"/>
    </location>
</feature>
<feature type="transmembrane region" description="Helical" evidence="8">
    <location>
        <begin position="539"/>
        <end position="559"/>
    </location>
</feature>
<keyword evidence="3" id="KW-1003">Cell membrane</keyword>
<dbReference type="Gene3D" id="1.20.1640.10">
    <property type="entry name" value="Multidrug efflux transporter AcrB transmembrane domain"/>
    <property type="match status" value="2"/>
</dbReference>
<dbReference type="GO" id="GO:0005886">
    <property type="term" value="C:plasma membrane"/>
    <property type="evidence" value="ECO:0007669"/>
    <property type="project" value="UniProtKB-SubCell"/>
</dbReference>
<evidence type="ECO:0000256" key="8">
    <source>
        <dbReference type="SAM" id="Phobius"/>
    </source>
</evidence>
<sequence>MLKTFIERPALSTVISIIIVLLGLIGLHMLPIERYPNIAPPRVLVQATYGGANADVMMNSVVIPLEEAINGVENMDYMTSTTANGRAAIQVYFALGTDPDMATVNVQNRVSQATSLLPQEVIQSGITVRKQQNTELLRISFGSVNPAYDETFLQNYAQINILPQLKRIPGVSDAISWSIRDYSMRLWLKPDVMASYGIAPSEVLDALRDQNIEAAPGIIGENSRQTFQYTLKYAGRLHTPEQYGEIVVRSGGGRIVRLGDIADIELGAQRYDITTLTDGSPAIQFVVLPTQEANSRELINTVKSHLEEISANLPQGVRFDYLYDFNDALDASISQVLHTLVEAFLLVFLVVFVFLQSGRATLVPAIAVPVAVVGTFFFLWIIGISLNMLTFFALVLAIGIVVDDAIVVVEAVYVELEHGITDTKEAAARAMKEIAPAIVSITLIMASVFLPMSFTGTTAGVFMRDFGLTLASAIFLSAVNALTLSPALCALFLKPQPADGKASGNLLRRFFGGFNRLFSRTTDRYRRSVEFLTRKGNRWITVAVVAGSVAVFAVLSHVLPTGFVPDEDNGNVTGVIYMPPGTSLQRTDSIVREVSAIARTIPDVAMIGTYSGRSTLGDDGSSYGTILLKLKHWDERRLSVDDVVGMMYEKTRHIRGVQFIFQGMPTLPGFGMTAAMTVNLQDRTGGDMDTFYDVATRFIERLKERDEILTASTSYNPRFPQKQIVPDMARIRDAGLTLDDVMGTLQMFVGGYYASDFNRFGKLYRVMMQTAPEYRETMDDLDRLFVRTPSGEMTPVTEFFTVKEINGSESRSRFNLYSSIAVTVVPNYQEGYSTGEVLRALEEVRAEILPAAYSYEFSGLTREEVASGNQMVWIFGLSLLFVYLLLVALYESYILPLAVLCSLPVGLAGVYVFCALAGISNNVYVQLSMIMLVGLLGKNAVLIVEYAVRRRRQGQGIVEAAVNGATARLRPILMTSFAFIVGLLPLTVATGAGAVANHSIGISAVGGMLVGVVAGVLVSPVFYVVFQNLQERFAHKK</sequence>
<feature type="transmembrane region" description="Helical" evidence="8">
    <location>
        <begin position="1000"/>
        <end position="1026"/>
    </location>
</feature>
<evidence type="ECO:0000256" key="1">
    <source>
        <dbReference type="ARBA" id="ARBA00004429"/>
    </source>
</evidence>
<evidence type="ECO:0000256" key="5">
    <source>
        <dbReference type="ARBA" id="ARBA00022692"/>
    </source>
</evidence>
<feature type="transmembrane region" description="Helical" evidence="8">
    <location>
        <begin position="336"/>
        <end position="355"/>
    </location>
</feature>
<keyword evidence="5 8" id="KW-0812">Transmembrane</keyword>
<dbReference type="SUPFAM" id="SSF82866">
    <property type="entry name" value="Multidrug efflux transporter AcrB transmembrane domain"/>
    <property type="match status" value="2"/>
</dbReference>
<name>A0A016AJ21_BACFG</name>
<gene>
    <name evidence="10" type="ORF">M123_4257</name>
</gene>
<dbReference type="AlphaFoldDB" id="A0A016AJ21"/>
<dbReference type="GO" id="GO:0042910">
    <property type="term" value="F:xenobiotic transmembrane transporter activity"/>
    <property type="evidence" value="ECO:0007669"/>
    <property type="project" value="TreeGrafter"/>
</dbReference>
<dbReference type="Gene3D" id="3.30.2090.10">
    <property type="entry name" value="Multidrug efflux transporter AcrB TolC docking domain, DN and DC subdomains"/>
    <property type="match status" value="2"/>
</dbReference>
<dbReference type="EMBL" id="JGDS01000067">
    <property type="protein sequence ID" value="EXZ71450.1"/>
    <property type="molecule type" value="Genomic_DNA"/>
</dbReference>
<dbReference type="Gene3D" id="3.30.70.1440">
    <property type="entry name" value="Multidrug efflux transporter AcrB pore domain"/>
    <property type="match status" value="1"/>
</dbReference>
<dbReference type="PANTHER" id="PTHR32063:SF9">
    <property type="entry name" value="SIMILAR TO MULTIDRUG RESISTANCE PROTEIN MEXB"/>
    <property type="match status" value="1"/>
</dbReference>
<proteinExistence type="predicted"/>
<keyword evidence="2" id="KW-0813">Transport</keyword>
<feature type="transmembrane region" description="Helical" evidence="8">
    <location>
        <begin position="434"/>
        <end position="454"/>
    </location>
</feature>
<feature type="domain" description="SSD" evidence="9">
    <location>
        <begin position="388"/>
        <end position="491"/>
    </location>
</feature>
<dbReference type="Proteomes" id="UP000020938">
    <property type="component" value="Unassembled WGS sequence"/>
</dbReference>
<evidence type="ECO:0000313" key="11">
    <source>
        <dbReference type="Proteomes" id="UP000020938"/>
    </source>
</evidence>
<evidence type="ECO:0000256" key="4">
    <source>
        <dbReference type="ARBA" id="ARBA00022519"/>
    </source>
</evidence>
<dbReference type="InterPro" id="IPR000731">
    <property type="entry name" value="SSD"/>
</dbReference>
<feature type="transmembrane region" description="Helical" evidence="8">
    <location>
        <begin position="12"/>
        <end position="30"/>
    </location>
</feature>
<keyword evidence="4" id="KW-0997">Cell inner membrane</keyword>